<dbReference type="PROSITE" id="PS51892">
    <property type="entry name" value="SUBTILASE"/>
    <property type="match status" value="1"/>
</dbReference>
<name>A0ABS2G6U3_9FIRM</name>
<dbReference type="InterPro" id="IPR036852">
    <property type="entry name" value="Peptidase_S8/S53_dom_sf"/>
</dbReference>
<evidence type="ECO:0000256" key="6">
    <source>
        <dbReference type="RuleBase" id="RU003355"/>
    </source>
</evidence>
<sequence length="420" mass="43680">MDINAAEAWEVYDGGSRDVIVALIDTGVDYGHEELAESIWVNEDEIPGNGMDDDGNGYIDDVYGWNFYDNSSQVYTDVEDDSHGTHGAGTIAAKADNGTGIAGIVQSDHVKIMVLKALGGAEGTGTTASMIQAIQYAEANGASICNLSLASSVNDKALYQTMANSSMLFVAAAGNDGMDTDVSPVYPAAYDLDNIISVANLNYDGALHYSSNYGAESVDLAAPGSYILSTVPENGYSYMTGTSMAAPMVTAAAAMVYSYDPELTLAEVKEILISSAEPLDTLEGITVSGGMLDLGAAMTYDRSLLSGVEWNNAEKMYQGSAPEIRAALTVQRGKTYLLISVTDLDGDLAALAYGTGTLTAEDFQKGSAGKPFAVGVSGTAIFSVSGAGTYTFYALDSAGNETVKTVTVALADGSGRSVRP</sequence>
<keyword evidence="9" id="KW-1185">Reference proteome</keyword>
<gene>
    <name evidence="8" type="ORF">H9X83_03290</name>
</gene>
<dbReference type="PANTHER" id="PTHR43399">
    <property type="entry name" value="SUBTILISIN-RELATED"/>
    <property type="match status" value="1"/>
</dbReference>
<evidence type="ECO:0000259" key="7">
    <source>
        <dbReference type="Pfam" id="PF00082"/>
    </source>
</evidence>
<dbReference type="InterPro" id="IPR051048">
    <property type="entry name" value="Peptidase_S8/S53_subtilisin"/>
</dbReference>
<dbReference type="PROSITE" id="PS00138">
    <property type="entry name" value="SUBTILASE_SER"/>
    <property type="match status" value="1"/>
</dbReference>
<proteinExistence type="inferred from homology"/>
<keyword evidence="3 5" id="KW-0378">Hydrolase</keyword>
<dbReference type="PRINTS" id="PR00723">
    <property type="entry name" value="SUBTILISIN"/>
</dbReference>
<dbReference type="PANTHER" id="PTHR43399:SF4">
    <property type="entry name" value="CELL WALL-ASSOCIATED PROTEASE"/>
    <property type="match status" value="1"/>
</dbReference>
<dbReference type="CDD" id="cd07473">
    <property type="entry name" value="Peptidases_S8_Subtilisin_like"/>
    <property type="match status" value="1"/>
</dbReference>
<dbReference type="Pfam" id="PF00082">
    <property type="entry name" value="Peptidase_S8"/>
    <property type="match status" value="1"/>
</dbReference>
<feature type="active site" description="Charge relay system" evidence="5">
    <location>
        <position position="25"/>
    </location>
</feature>
<dbReference type="Proteomes" id="UP000729290">
    <property type="component" value="Unassembled WGS sequence"/>
</dbReference>
<feature type="active site" description="Charge relay system" evidence="5">
    <location>
        <position position="83"/>
    </location>
</feature>
<evidence type="ECO:0000313" key="9">
    <source>
        <dbReference type="Proteomes" id="UP000729290"/>
    </source>
</evidence>
<protein>
    <submittedName>
        <fullName evidence="8">S8 family serine peptidase</fullName>
    </submittedName>
</protein>
<dbReference type="PROSITE" id="PS00136">
    <property type="entry name" value="SUBTILASE_ASP"/>
    <property type="match status" value="1"/>
</dbReference>
<evidence type="ECO:0000256" key="3">
    <source>
        <dbReference type="ARBA" id="ARBA00022801"/>
    </source>
</evidence>
<feature type="active site" description="Charge relay system" evidence="5">
    <location>
        <position position="243"/>
    </location>
</feature>
<keyword evidence="2 5" id="KW-0645">Protease</keyword>
<evidence type="ECO:0000256" key="5">
    <source>
        <dbReference type="PROSITE-ProRule" id="PRU01240"/>
    </source>
</evidence>
<dbReference type="SUPFAM" id="SSF52743">
    <property type="entry name" value="Subtilisin-like"/>
    <property type="match status" value="1"/>
</dbReference>
<evidence type="ECO:0000256" key="4">
    <source>
        <dbReference type="ARBA" id="ARBA00022825"/>
    </source>
</evidence>
<dbReference type="InterPro" id="IPR023827">
    <property type="entry name" value="Peptidase_S8_Asp-AS"/>
</dbReference>
<evidence type="ECO:0000256" key="1">
    <source>
        <dbReference type="ARBA" id="ARBA00011073"/>
    </source>
</evidence>
<organism evidence="8 9">
    <name type="scientific">Anaerotignum lactatifermentans</name>
    <dbReference type="NCBI Taxonomy" id="160404"/>
    <lineage>
        <taxon>Bacteria</taxon>
        <taxon>Bacillati</taxon>
        <taxon>Bacillota</taxon>
        <taxon>Clostridia</taxon>
        <taxon>Lachnospirales</taxon>
        <taxon>Anaerotignaceae</taxon>
        <taxon>Anaerotignum</taxon>
    </lineage>
</organism>
<accession>A0ABS2G6U3</accession>
<dbReference type="Gene3D" id="3.40.50.200">
    <property type="entry name" value="Peptidase S8/S53 domain"/>
    <property type="match status" value="1"/>
</dbReference>
<dbReference type="InterPro" id="IPR015500">
    <property type="entry name" value="Peptidase_S8_subtilisin-rel"/>
</dbReference>
<dbReference type="EMBL" id="JACSNV010000003">
    <property type="protein sequence ID" value="MBM6877186.1"/>
    <property type="molecule type" value="Genomic_DNA"/>
</dbReference>
<reference evidence="8 9" key="1">
    <citation type="journal article" date="2021" name="Sci. Rep.">
        <title>The distribution of antibiotic resistance genes in chicken gut microbiota commensals.</title>
        <authorList>
            <person name="Juricova H."/>
            <person name="Matiasovicova J."/>
            <person name="Kubasova T."/>
            <person name="Cejkova D."/>
            <person name="Rychlik I."/>
        </authorList>
    </citation>
    <scope>NUCLEOTIDE SEQUENCE [LARGE SCALE GENOMIC DNA]</scope>
    <source>
        <strain evidence="8 9">An431b</strain>
    </source>
</reference>
<dbReference type="InterPro" id="IPR000209">
    <property type="entry name" value="Peptidase_S8/S53_dom"/>
</dbReference>
<dbReference type="InterPro" id="IPR023828">
    <property type="entry name" value="Peptidase_S8_Ser-AS"/>
</dbReference>
<comment type="similarity">
    <text evidence="1 5 6">Belongs to the peptidase S8 family.</text>
</comment>
<evidence type="ECO:0000256" key="2">
    <source>
        <dbReference type="ARBA" id="ARBA00022670"/>
    </source>
</evidence>
<keyword evidence="4 5" id="KW-0720">Serine protease</keyword>
<dbReference type="InterPro" id="IPR034204">
    <property type="entry name" value="PfSUB1-like_cat_dom"/>
</dbReference>
<feature type="domain" description="Peptidase S8/S53" evidence="7">
    <location>
        <begin position="17"/>
        <end position="278"/>
    </location>
</feature>
<evidence type="ECO:0000313" key="8">
    <source>
        <dbReference type="EMBL" id="MBM6877186.1"/>
    </source>
</evidence>
<comment type="caution">
    <text evidence="8">The sequence shown here is derived from an EMBL/GenBank/DDBJ whole genome shotgun (WGS) entry which is preliminary data.</text>
</comment>